<reference evidence="1" key="1">
    <citation type="journal article" date="2008" name="Genomics">
        <title>Large-insert genome analysis technology detects structural variation in Pseudomonas aeruginosa clinical strains from cystic fibrosis patients.</title>
        <authorList>
            <person name="Hayden H.S."/>
            <person name="Gillett W."/>
            <person name="Saenphimmachak C."/>
            <person name="Lim R."/>
            <person name="Zhou Y."/>
            <person name="Jacobs M.A."/>
            <person name="Chang J."/>
            <person name="Rohmer L."/>
            <person name="D'Argenio D.A."/>
            <person name="Palmieri A."/>
            <person name="Levy R."/>
            <person name="Haugen E."/>
            <person name="Wong G.K."/>
            <person name="Brittnacher M.J."/>
            <person name="Burns J.L."/>
            <person name="Miller S.I."/>
            <person name="Olson M.V."/>
            <person name="Kaul R."/>
        </authorList>
    </citation>
    <scope>NUCLEOTIDE SEQUENCE</scope>
    <source>
        <strain evidence="1">PACS458</strain>
    </source>
</reference>
<dbReference type="EMBL" id="EU595743">
    <property type="protein sequence ID" value="ACD38922.1"/>
    <property type="molecule type" value="Genomic_DNA"/>
</dbReference>
<organism evidence="1">
    <name type="scientific">Pseudomonas aeruginosa</name>
    <dbReference type="NCBI Taxonomy" id="287"/>
    <lineage>
        <taxon>Bacteria</taxon>
        <taxon>Pseudomonadati</taxon>
        <taxon>Pseudomonadota</taxon>
        <taxon>Gammaproteobacteria</taxon>
        <taxon>Pseudomonadales</taxon>
        <taxon>Pseudomonadaceae</taxon>
        <taxon>Pseudomonas</taxon>
    </lineage>
</organism>
<name>B3G1L7_PSEAI</name>
<evidence type="ECO:0000313" key="1">
    <source>
        <dbReference type="EMBL" id="ACD38922.1"/>
    </source>
</evidence>
<protein>
    <submittedName>
        <fullName evidence="1">Uncharacterized protein</fullName>
    </submittedName>
</protein>
<accession>B3G1L7</accession>
<gene>
    <name evidence="1" type="ORF">PACL_0682</name>
</gene>
<proteinExistence type="predicted"/>
<dbReference type="AlphaFoldDB" id="B3G1L7"/>
<sequence length="107" mass="11784">MVLMNFLLVLSPQYGPAEFGDYTTVSVSGGVLTVEGRDYAFADLADGAELMMEDFADPYPVYQVRRRGDTISVWIIYRYPAGATHAAKYPEPVTVPAEFDGPVDLPM</sequence>